<comment type="caution">
    <text evidence="2">The sequence shown here is derived from an EMBL/GenBank/DDBJ whole genome shotgun (WGS) entry which is preliminary data.</text>
</comment>
<sequence>MRCAAFGKVGSEPSFAASNTEVRNGPKTDMCQIAARVAHRDRRDFSATSAEIPPLHPSARCSRQMMNTPLAMITAAPTNVSMSGISFQIIQPRSVAQMMAV</sequence>
<dbReference type="STRING" id="411684.HPDFL43_00028550"/>
<protein>
    <submittedName>
        <fullName evidence="2">Uncharacterized protein</fullName>
    </submittedName>
</protein>
<evidence type="ECO:0000313" key="2">
    <source>
        <dbReference type="EMBL" id="KGB27049.1"/>
    </source>
</evidence>
<gene>
    <name evidence="2" type="ORF">HPDFL43_00028550</name>
</gene>
<evidence type="ECO:0000313" key="3">
    <source>
        <dbReference type="Proteomes" id="UP000004291"/>
    </source>
</evidence>
<keyword evidence="3" id="KW-1185">Reference proteome</keyword>
<dbReference type="Proteomes" id="UP000004291">
    <property type="component" value="Chromosome"/>
</dbReference>
<dbReference type="EMBL" id="ABIA03000004">
    <property type="protein sequence ID" value="KGB27049.1"/>
    <property type="molecule type" value="Genomic_DNA"/>
</dbReference>
<name>A0A094Z262_HOEPD</name>
<evidence type="ECO:0000256" key="1">
    <source>
        <dbReference type="SAM" id="MobiDB-lite"/>
    </source>
</evidence>
<organism evidence="2 3">
    <name type="scientific">Hoeflea phototrophica (strain DSM 17068 / NCIMB 14078 / DFL-43)</name>
    <dbReference type="NCBI Taxonomy" id="411684"/>
    <lineage>
        <taxon>Bacteria</taxon>
        <taxon>Pseudomonadati</taxon>
        <taxon>Pseudomonadota</taxon>
        <taxon>Alphaproteobacteria</taxon>
        <taxon>Hyphomicrobiales</taxon>
        <taxon>Rhizobiaceae</taxon>
        <taxon>Hoeflea</taxon>
    </lineage>
</organism>
<accession>A0A094Z262</accession>
<feature type="region of interest" description="Disordered" evidence="1">
    <location>
        <begin position="1"/>
        <end position="24"/>
    </location>
</feature>
<proteinExistence type="predicted"/>
<dbReference type="HOGENOM" id="CLU_2287641_0_0_5"/>
<reference evidence="2 3" key="2">
    <citation type="submission" date="2012-06" db="EMBL/GenBank/DDBJ databases">
        <authorList>
            <person name="Fiebig A."/>
        </authorList>
    </citation>
    <scope>NUCLEOTIDE SEQUENCE [LARGE SCALE GENOMIC DNA]</scope>
    <source>
        <strain evidence="2 3">DFL-43</strain>
    </source>
</reference>
<reference evidence="2 3" key="1">
    <citation type="submission" date="2007-10" db="EMBL/GenBank/DDBJ databases">
        <authorList>
            <person name="Wagner-Dobler I."/>
            <person name="Ferriera S."/>
            <person name="Johnson J."/>
            <person name="Kravitz S."/>
            <person name="Beeson K."/>
            <person name="Sutton G."/>
            <person name="Rogers Y.-H."/>
            <person name="Friedman R."/>
            <person name="Frazier M."/>
            <person name="Venter J.C."/>
        </authorList>
    </citation>
    <scope>NUCLEOTIDE SEQUENCE [LARGE SCALE GENOMIC DNA]</scope>
    <source>
        <strain evidence="2 3">DFL-43</strain>
    </source>
</reference>
<dbReference type="AlphaFoldDB" id="A0A094Z262"/>